<gene>
    <name evidence="5" type="ORF">AMS69_17840</name>
</gene>
<name>A0A0N0BMY0_9EURY</name>
<dbReference type="InterPro" id="IPR002941">
    <property type="entry name" value="DNA_methylase_N4/N6"/>
</dbReference>
<comment type="caution">
    <text evidence="5">The sequence shown here is derived from an EMBL/GenBank/DDBJ whole genome shotgun (WGS) entry which is preliminary data.</text>
</comment>
<evidence type="ECO:0000256" key="1">
    <source>
        <dbReference type="ARBA" id="ARBA00006594"/>
    </source>
</evidence>
<dbReference type="InterPro" id="IPR029063">
    <property type="entry name" value="SAM-dependent_MTases_sf"/>
</dbReference>
<keyword evidence="3" id="KW-0808">Transferase</keyword>
<evidence type="ECO:0000256" key="2">
    <source>
        <dbReference type="ARBA" id="ARBA00022603"/>
    </source>
</evidence>
<organism evidence="5 6">
    <name type="scientific">Haloarcula rubripromontorii</name>
    <dbReference type="NCBI Taxonomy" id="1705562"/>
    <lineage>
        <taxon>Archaea</taxon>
        <taxon>Methanobacteriati</taxon>
        <taxon>Methanobacteriota</taxon>
        <taxon>Stenosarchaea group</taxon>
        <taxon>Halobacteria</taxon>
        <taxon>Halobacteriales</taxon>
        <taxon>Haloarculaceae</taxon>
        <taxon>Haloarcula</taxon>
    </lineage>
</organism>
<sequence length="213" mass="24328">MILSAYVGENAKVFPKVLDLHVESGSHIADVTYGNGSFWRRVPSDKYELTATDIDPARSPDSTDGVDCRDLPYDDESFDCVVLDPPYKGGFYESEDKPSENKFWMTDRYVGGLGEQSATYHEAVINMYAAAGKEAHRVLEEDGVLVVKTQDEVSENEQRFTHIQITEIFSEMGFHAKDLFVVVRPDRPTIGRTYEQRRARKNHSFFLVFEKRE</sequence>
<evidence type="ECO:0000259" key="4">
    <source>
        <dbReference type="Pfam" id="PF01555"/>
    </source>
</evidence>
<protein>
    <recommendedName>
        <fullName evidence="4">DNA methylase N-4/N-6 domain-containing protein</fullName>
    </recommendedName>
</protein>
<feature type="domain" description="DNA methylase N-4/N-6" evidence="4">
    <location>
        <begin position="79"/>
        <end position="212"/>
    </location>
</feature>
<dbReference type="InterPro" id="IPR002052">
    <property type="entry name" value="DNA_methylase_N6_adenine_CS"/>
</dbReference>
<dbReference type="GO" id="GO:0032259">
    <property type="term" value="P:methylation"/>
    <property type="evidence" value="ECO:0007669"/>
    <property type="project" value="UniProtKB-KW"/>
</dbReference>
<dbReference type="PATRIC" id="fig|1705562.3.peg.2054"/>
<dbReference type="Pfam" id="PF01555">
    <property type="entry name" value="N6_N4_Mtase"/>
    <property type="match status" value="1"/>
</dbReference>
<keyword evidence="6" id="KW-1185">Reference proteome</keyword>
<proteinExistence type="inferred from homology"/>
<evidence type="ECO:0000313" key="6">
    <source>
        <dbReference type="Proteomes" id="UP000037729"/>
    </source>
</evidence>
<dbReference type="GO" id="GO:0003677">
    <property type="term" value="F:DNA binding"/>
    <property type="evidence" value="ECO:0007669"/>
    <property type="project" value="InterPro"/>
</dbReference>
<dbReference type="AlphaFoldDB" id="A0A0N0BMY0"/>
<dbReference type="Proteomes" id="UP000037729">
    <property type="component" value="Unassembled WGS sequence"/>
</dbReference>
<dbReference type="Gene3D" id="3.40.50.150">
    <property type="entry name" value="Vaccinia Virus protein VP39"/>
    <property type="match status" value="1"/>
</dbReference>
<dbReference type="SUPFAM" id="SSF53335">
    <property type="entry name" value="S-adenosyl-L-methionine-dependent methyltransferases"/>
    <property type="match status" value="2"/>
</dbReference>
<dbReference type="EMBL" id="LIUF01000008">
    <property type="protein sequence ID" value="KOX91624.1"/>
    <property type="molecule type" value="Genomic_DNA"/>
</dbReference>
<keyword evidence="2" id="KW-0489">Methyltransferase</keyword>
<dbReference type="PROSITE" id="PS00092">
    <property type="entry name" value="N6_MTASE"/>
    <property type="match status" value="1"/>
</dbReference>
<accession>A0A0N0BMY0</accession>
<reference evidence="5 6" key="1">
    <citation type="submission" date="2015-08" db="EMBL/GenBank/DDBJ databases">
        <title>Genomes of Isolates from Cabo Rojo, PR.</title>
        <authorList>
            <person name="Sanchez-Nieves R.L."/>
            <person name="Montalvo-Rodriguez R."/>
        </authorList>
    </citation>
    <scope>NUCLEOTIDE SEQUENCE [LARGE SCALE GENOMIC DNA]</scope>
    <source>
        <strain evidence="5 6">SL3</strain>
    </source>
</reference>
<evidence type="ECO:0000256" key="3">
    <source>
        <dbReference type="ARBA" id="ARBA00022679"/>
    </source>
</evidence>
<dbReference type="GO" id="GO:0008170">
    <property type="term" value="F:N-methyltransferase activity"/>
    <property type="evidence" value="ECO:0007669"/>
    <property type="project" value="InterPro"/>
</dbReference>
<evidence type="ECO:0000313" key="5">
    <source>
        <dbReference type="EMBL" id="KOX91624.1"/>
    </source>
</evidence>
<comment type="similarity">
    <text evidence="1">Belongs to the N(4)/N(6)-methyltransferase family.</text>
</comment>